<dbReference type="EMBL" id="JACRSQ010000026">
    <property type="protein sequence ID" value="MBC8544600.1"/>
    <property type="molecule type" value="Genomic_DNA"/>
</dbReference>
<name>A0A926DSR4_9FIRM</name>
<protein>
    <submittedName>
        <fullName evidence="2">Phosphatase PAP2 family protein</fullName>
    </submittedName>
</protein>
<keyword evidence="3" id="KW-1185">Reference proteome</keyword>
<reference evidence="2" key="1">
    <citation type="submission" date="2020-08" db="EMBL/GenBank/DDBJ databases">
        <title>Genome public.</title>
        <authorList>
            <person name="Liu C."/>
            <person name="Sun Q."/>
        </authorList>
    </citation>
    <scope>NUCLEOTIDE SEQUENCE</scope>
    <source>
        <strain evidence="2">NSJ-32</strain>
    </source>
</reference>
<gene>
    <name evidence="2" type="ORF">H8730_13715</name>
</gene>
<keyword evidence="1" id="KW-0812">Transmembrane</keyword>
<feature type="transmembrane region" description="Helical" evidence="1">
    <location>
        <begin position="185"/>
        <end position="209"/>
    </location>
</feature>
<feature type="transmembrane region" description="Helical" evidence="1">
    <location>
        <begin position="51"/>
        <end position="72"/>
    </location>
</feature>
<evidence type="ECO:0000313" key="2">
    <source>
        <dbReference type="EMBL" id="MBC8544600.1"/>
    </source>
</evidence>
<evidence type="ECO:0000313" key="3">
    <source>
        <dbReference type="Proteomes" id="UP000657006"/>
    </source>
</evidence>
<comment type="caution">
    <text evidence="2">The sequence shown here is derived from an EMBL/GenBank/DDBJ whole genome shotgun (WGS) entry which is preliminary data.</text>
</comment>
<dbReference type="AlphaFoldDB" id="A0A926DSR4"/>
<sequence length="230" mass="27469">MKEFFKKYRHAWVLLYFFVYMAWFLILENTVTTQYHSVHIWLDDWIPFNEFFVIPYLLWFLYIAISVLYFFFAAPREEYYRYTAFLFIGMTICLIIYSIWPNGQDLRPNQFPRENLLTDLVRYLYSTDTPTNVCPSIHAFNSIAAHIAICKNKKLGTNRWIRYGSLVLMVSITLSTMFLKQHSAFDVICALILSGIMYKLVYATDYTMLFRRFHKRRNSTGVEADIPPRL</sequence>
<dbReference type="Proteomes" id="UP000657006">
    <property type="component" value="Unassembled WGS sequence"/>
</dbReference>
<feature type="transmembrane region" description="Helical" evidence="1">
    <location>
        <begin position="79"/>
        <end position="100"/>
    </location>
</feature>
<keyword evidence="1" id="KW-0472">Membrane</keyword>
<proteinExistence type="predicted"/>
<dbReference type="SUPFAM" id="SSF48317">
    <property type="entry name" value="Acid phosphatase/Vanadium-dependent haloperoxidase"/>
    <property type="match status" value="1"/>
</dbReference>
<organism evidence="2 3">
    <name type="scientific">Bianquea renquensis</name>
    <dbReference type="NCBI Taxonomy" id="2763661"/>
    <lineage>
        <taxon>Bacteria</taxon>
        <taxon>Bacillati</taxon>
        <taxon>Bacillota</taxon>
        <taxon>Clostridia</taxon>
        <taxon>Eubacteriales</taxon>
        <taxon>Bianqueaceae</taxon>
        <taxon>Bianquea</taxon>
    </lineage>
</organism>
<feature type="transmembrane region" description="Helical" evidence="1">
    <location>
        <begin position="12"/>
        <end position="31"/>
    </location>
</feature>
<keyword evidence="1" id="KW-1133">Transmembrane helix</keyword>
<evidence type="ECO:0000256" key="1">
    <source>
        <dbReference type="SAM" id="Phobius"/>
    </source>
</evidence>
<dbReference type="InterPro" id="IPR036938">
    <property type="entry name" value="PAP2/HPO_sf"/>
</dbReference>
<accession>A0A926DSR4</accession>